<feature type="binding site" evidence="9">
    <location>
        <position position="17"/>
    </location>
    <ligand>
        <name>ATP</name>
        <dbReference type="ChEBI" id="CHEBI:30616"/>
    </ligand>
</feature>
<dbReference type="PANTHER" id="PTHR21342">
    <property type="entry name" value="PHOSPHOPANTETHEINE ADENYLYLTRANSFERASE"/>
    <property type="match status" value="1"/>
</dbReference>
<dbReference type="HAMAP" id="MF_00151">
    <property type="entry name" value="PPAT_bact"/>
    <property type="match status" value="1"/>
</dbReference>
<dbReference type="Proteomes" id="UP000625210">
    <property type="component" value="Unassembled WGS sequence"/>
</dbReference>
<evidence type="ECO:0000256" key="7">
    <source>
        <dbReference type="ARBA" id="ARBA00022993"/>
    </source>
</evidence>
<keyword evidence="4 9" id="KW-0547">Nucleotide-binding</keyword>
<dbReference type="Pfam" id="PF01467">
    <property type="entry name" value="CTP_transf_like"/>
    <property type="match status" value="1"/>
</dbReference>
<feature type="site" description="Transition state stabilizer" evidence="9">
    <location>
        <position position="17"/>
    </location>
</feature>
<dbReference type="PRINTS" id="PR01020">
    <property type="entry name" value="LPSBIOSNTHSS"/>
</dbReference>
<feature type="binding site" evidence="9">
    <location>
        <begin position="88"/>
        <end position="90"/>
    </location>
    <ligand>
        <name>ATP</name>
        <dbReference type="ChEBI" id="CHEBI:30616"/>
    </ligand>
</feature>
<dbReference type="EC" id="2.7.7.3" evidence="9"/>
<feature type="binding site" evidence="9">
    <location>
        <position position="98"/>
    </location>
    <ligand>
        <name>ATP</name>
        <dbReference type="ChEBI" id="CHEBI:30616"/>
    </ligand>
</feature>
<evidence type="ECO:0000256" key="8">
    <source>
        <dbReference type="ARBA" id="ARBA00029346"/>
    </source>
</evidence>
<feature type="binding site" evidence="9">
    <location>
        <begin position="123"/>
        <end position="129"/>
    </location>
    <ligand>
        <name>ATP</name>
        <dbReference type="ChEBI" id="CHEBI:30616"/>
    </ligand>
</feature>
<evidence type="ECO:0000256" key="9">
    <source>
        <dbReference type="HAMAP-Rule" id="MF_00151"/>
    </source>
</evidence>
<feature type="binding site" evidence="9">
    <location>
        <begin position="9"/>
        <end position="10"/>
    </location>
    <ligand>
        <name>ATP</name>
        <dbReference type="ChEBI" id="CHEBI:30616"/>
    </ligand>
</feature>
<keyword evidence="1 9" id="KW-0963">Cytoplasm</keyword>
<evidence type="ECO:0000256" key="2">
    <source>
        <dbReference type="ARBA" id="ARBA00022679"/>
    </source>
</evidence>
<comment type="subunit">
    <text evidence="9">Homohexamer.</text>
</comment>
<comment type="catalytic activity">
    <reaction evidence="8 9">
        <text>(R)-4'-phosphopantetheine + ATP + H(+) = 3'-dephospho-CoA + diphosphate</text>
        <dbReference type="Rhea" id="RHEA:19801"/>
        <dbReference type="ChEBI" id="CHEBI:15378"/>
        <dbReference type="ChEBI" id="CHEBI:30616"/>
        <dbReference type="ChEBI" id="CHEBI:33019"/>
        <dbReference type="ChEBI" id="CHEBI:57328"/>
        <dbReference type="ChEBI" id="CHEBI:61723"/>
        <dbReference type="EC" id="2.7.7.3"/>
    </reaction>
</comment>
<feature type="binding site" evidence="9">
    <location>
        <position position="87"/>
    </location>
    <ligand>
        <name>substrate</name>
    </ligand>
</feature>
<comment type="subcellular location">
    <subcellularLocation>
        <location evidence="9">Cytoplasm</location>
    </subcellularLocation>
</comment>
<accession>A0A8J2VDR1</accession>
<reference evidence="11" key="2">
    <citation type="submission" date="2020-09" db="EMBL/GenBank/DDBJ databases">
        <authorList>
            <person name="Sun Q."/>
            <person name="Zhou Y."/>
        </authorList>
    </citation>
    <scope>NUCLEOTIDE SEQUENCE</scope>
    <source>
        <strain evidence="11">CGMCC 1.15179</strain>
    </source>
</reference>
<evidence type="ECO:0000313" key="12">
    <source>
        <dbReference type="Proteomes" id="UP000625210"/>
    </source>
</evidence>
<dbReference type="CDD" id="cd02163">
    <property type="entry name" value="PPAT"/>
    <property type="match status" value="1"/>
</dbReference>
<evidence type="ECO:0000256" key="5">
    <source>
        <dbReference type="ARBA" id="ARBA00022840"/>
    </source>
</evidence>
<evidence type="ECO:0000313" key="11">
    <source>
        <dbReference type="EMBL" id="GGE16691.1"/>
    </source>
</evidence>
<dbReference type="EMBL" id="BMHQ01000005">
    <property type="protein sequence ID" value="GGE16691.1"/>
    <property type="molecule type" value="Genomic_DNA"/>
</dbReference>
<keyword evidence="5 9" id="KW-0067">ATP-binding</keyword>
<comment type="function">
    <text evidence="9">Reversibly transfers an adenylyl group from ATP to 4'-phosphopantetheine, yielding dephospho-CoA (dPCoA) and pyrophosphate.</text>
</comment>
<evidence type="ECO:0000256" key="4">
    <source>
        <dbReference type="ARBA" id="ARBA00022741"/>
    </source>
</evidence>
<dbReference type="InterPro" id="IPR004821">
    <property type="entry name" value="Cyt_trans-like"/>
</dbReference>
<dbReference type="SUPFAM" id="SSF52374">
    <property type="entry name" value="Nucleotidylyl transferase"/>
    <property type="match status" value="1"/>
</dbReference>
<dbReference type="InterPro" id="IPR001980">
    <property type="entry name" value="PPAT"/>
</dbReference>
<dbReference type="NCBIfam" id="TIGR01510">
    <property type="entry name" value="coaD_prev_kdtB"/>
    <property type="match status" value="1"/>
</dbReference>
<dbReference type="PANTHER" id="PTHR21342:SF1">
    <property type="entry name" value="PHOSPHOPANTETHEINE ADENYLYLTRANSFERASE"/>
    <property type="match status" value="1"/>
</dbReference>
<keyword evidence="3 9" id="KW-0548">Nucleotidyltransferase</keyword>
<gene>
    <name evidence="9 11" type="primary">coaD</name>
    <name evidence="11" type="ORF">GCM10011571_17950</name>
</gene>
<protein>
    <recommendedName>
        <fullName evidence="9">Phosphopantetheine adenylyltransferase</fullName>
        <ecNumber evidence="9">2.7.7.3</ecNumber>
    </recommendedName>
    <alternativeName>
        <fullName evidence="9">Dephospho-CoA pyrophosphorylase</fullName>
    </alternativeName>
    <alternativeName>
        <fullName evidence="9">Pantetheine-phosphate adenylyltransferase</fullName>
        <shortName evidence="9">PPAT</shortName>
    </alternativeName>
</protein>
<evidence type="ECO:0000256" key="3">
    <source>
        <dbReference type="ARBA" id="ARBA00022695"/>
    </source>
</evidence>
<keyword evidence="7 9" id="KW-0173">Coenzyme A biosynthesis</keyword>
<comment type="similarity">
    <text evidence="9">Belongs to the bacterial CoaD family.</text>
</comment>
<sequence>MRLAVYPGSFDPITNGHLDIIRRGARVVDKLVVAVLHNSQKTPLFTVEERTDLIRRVTVDMDNVEVDSFDGLLVNYIHKRNANVILRGLRAISDFEYELQFASMMKKMDEEVETLFMMTNNRYSFLSSGIVKEVAHHGGDVSDLVPPLVDEALKEKYQNS</sequence>
<comment type="pathway">
    <text evidence="9">Cofactor biosynthesis; coenzyme A biosynthesis; CoA from (R)-pantothenate: step 4/5.</text>
</comment>
<dbReference type="UniPathway" id="UPA00241">
    <property type="reaction ID" value="UER00355"/>
</dbReference>
<evidence type="ECO:0000256" key="6">
    <source>
        <dbReference type="ARBA" id="ARBA00022842"/>
    </source>
</evidence>
<proteinExistence type="inferred from homology"/>
<evidence type="ECO:0000259" key="10">
    <source>
        <dbReference type="Pfam" id="PF01467"/>
    </source>
</evidence>
<feature type="domain" description="Cytidyltransferase-like" evidence="10">
    <location>
        <begin position="5"/>
        <end position="133"/>
    </location>
</feature>
<name>A0A8J2VDR1_9BACL</name>
<dbReference type="InterPro" id="IPR014729">
    <property type="entry name" value="Rossmann-like_a/b/a_fold"/>
</dbReference>
<dbReference type="Gene3D" id="3.40.50.620">
    <property type="entry name" value="HUPs"/>
    <property type="match status" value="1"/>
</dbReference>
<dbReference type="RefSeq" id="WP_188647536.1">
    <property type="nucleotide sequence ID" value="NZ_BMHQ01000005.1"/>
</dbReference>
<reference evidence="11" key="1">
    <citation type="journal article" date="2014" name="Int. J. Syst. Evol. Microbiol.">
        <title>Complete genome sequence of Corynebacterium casei LMG S-19264T (=DSM 44701T), isolated from a smear-ripened cheese.</title>
        <authorList>
            <consortium name="US DOE Joint Genome Institute (JGI-PGF)"/>
            <person name="Walter F."/>
            <person name="Albersmeier A."/>
            <person name="Kalinowski J."/>
            <person name="Ruckert C."/>
        </authorList>
    </citation>
    <scope>NUCLEOTIDE SEQUENCE</scope>
    <source>
        <strain evidence="11">CGMCC 1.15179</strain>
    </source>
</reference>
<keyword evidence="12" id="KW-1185">Reference proteome</keyword>
<feature type="binding site" evidence="9">
    <location>
        <position position="41"/>
    </location>
    <ligand>
        <name>substrate</name>
    </ligand>
</feature>
<feature type="binding site" evidence="9">
    <location>
        <position position="73"/>
    </location>
    <ligand>
        <name>substrate</name>
    </ligand>
</feature>
<keyword evidence="2 9" id="KW-0808">Transferase</keyword>
<dbReference type="GO" id="GO:0015937">
    <property type="term" value="P:coenzyme A biosynthetic process"/>
    <property type="evidence" value="ECO:0007669"/>
    <property type="project" value="UniProtKB-UniRule"/>
</dbReference>
<comment type="cofactor">
    <cofactor evidence="9">
        <name>Mg(2+)</name>
        <dbReference type="ChEBI" id="CHEBI:18420"/>
    </cofactor>
</comment>
<dbReference type="NCBIfam" id="TIGR00125">
    <property type="entry name" value="cyt_tran_rel"/>
    <property type="match status" value="1"/>
</dbReference>
<organism evidence="11 12">
    <name type="scientific">Marinithermofilum abyssi</name>
    <dbReference type="NCBI Taxonomy" id="1571185"/>
    <lineage>
        <taxon>Bacteria</taxon>
        <taxon>Bacillati</taxon>
        <taxon>Bacillota</taxon>
        <taxon>Bacilli</taxon>
        <taxon>Bacillales</taxon>
        <taxon>Thermoactinomycetaceae</taxon>
        <taxon>Marinithermofilum</taxon>
    </lineage>
</organism>
<dbReference type="AlphaFoldDB" id="A0A8J2VDR1"/>
<keyword evidence="6 9" id="KW-0460">Magnesium</keyword>
<comment type="caution">
    <text evidence="11">The sequence shown here is derived from an EMBL/GenBank/DDBJ whole genome shotgun (WGS) entry which is preliminary data.</text>
</comment>
<dbReference type="FunFam" id="3.40.50.620:FF:000012">
    <property type="entry name" value="Phosphopantetheine adenylyltransferase"/>
    <property type="match status" value="1"/>
</dbReference>
<dbReference type="GO" id="GO:0004595">
    <property type="term" value="F:pantetheine-phosphate adenylyltransferase activity"/>
    <property type="evidence" value="ECO:0007669"/>
    <property type="project" value="UniProtKB-UniRule"/>
</dbReference>
<evidence type="ECO:0000256" key="1">
    <source>
        <dbReference type="ARBA" id="ARBA00022490"/>
    </source>
</evidence>
<feature type="binding site" evidence="9">
    <location>
        <position position="9"/>
    </location>
    <ligand>
        <name>substrate</name>
    </ligand>
</feature>
<dbReference type="GO" id="GO:0005524">
    <property type="term" value="F:ATP binding"/>
    <property type="evidence" value="ECO:0007669"/>
    <property type="project" value="UniProtKB-KW"/>
</dbReference>
<dbReference type="GO" id="GO:0005737">
    <property type="term" value="C:cytoplasm"/>
    <property type="evidence" value="ECO:0007669"/>
    <property type="project" value="UniProtKB-SubCell"/>
</dbReference>